<feature type="transmembrane region" description="Helical" evidence="9">
    <location>
        <begin position="180"/>
        <end position="201"/>
    </location>
</feature>
<dbReference type="EMBL" id="LT629736">
    <property type="protein sequence ID" value="SDS75904.1"/>
    <property type="molecule type" value="Genomic_DNA"/>
</dbReference>
<evidence type="ECO:0000256" key="7">
    <source>
        <dbReference type="ARBA" id="ARBA00022989"/>
    </source>
</evidence>
<keyword evidence="8 9" id="KW-0472">Membrane</keyword>
<dbReference type="Gene3D" id="1.20.1740.10">
    <property type="entry name" value="Amino acid/polyamine transporter I"/>
    <property type="match status" value="1"/>
</dbReference>
<protein>
    <submittedName>
        <fullName evidence="10">Alanine or glycine:cation symporter, AGCS family</fullName>
    </submittedName>
</protein>
<evidence type="ECO:0000256" key="8">
    <source>
        <dbReference type="ARBA" id="ARBA00023136"/>
    </source>
</evidence>
<feature type="transmembrane region" description="Helical" evidence="9">
    <location>
        <begin position="15"/>
        <end position="38"/>
    </location>
</feature>
<evidence type="ECO:0000256" key="1">
    <source>
        <dbReference type="ARBA" id="ARBA00004651"/>
    </source>
</evidence>
<dbReference type="Proteomes" id="UP000243207">
    <property type="component" value="Chromosome I"/>
</dbReference>
<accession>A0A1H1UTI0</accession>
<feature type="transmembrane region" description="Helical" evidence="9">
    <location>
        <begin position="147"/>
        <end position="168"/>
    </location>
</feature>
<keyword evidence="9" id="KW-0997">Cell inner membrane</keyword>
<evidence type="ECO:0000256" key="9">
    <source>
        <dbReference type="RuleBase" id="RU363064"/>
    </source>
</evidence>
<dbReference type="RefSeq" id="WP_093394326.1">
    <property type="nucleotide sequence ID" value="NZ_LT629736.1"/>
</dbReference>
<dbReference type="NCBIfam" id="TIGR00835">
    <property type="entry name" value="agcS"/>
    <property type="match status" value="1"/>
</dbReference>
<dbReference type="Pfam" id="PF01235">
    <property type="entry name" value="Na_Ala_symp"/>
    <property type="match status" value="1"/>
</dbReference>
<evidence type="ECO:0000256" key="3">
    <source>
        <dbReference type="ARBA" id="ARBA00022448"/>
    </source>
</evidence>
<evidence type="ECO:0000313" key="10">
    <source>
        <dbReference type="EMBL" id="SDS75904.1"/>
    </source>
</evidence>
<dbReference type="STRING" id="487184.SAMN05216421_2137"/>
<dbReference type="FunFam" id="1.20.1740.10:FF:000004">
    <property type="entry name" value="Sodium:alanine symporter family protein"/>
    <property type="match status" value="1"/>
</dbReference>
<feature type="transmembrane region" description="Helical" evidence="9">
    <location>
        <begin position="350"/>
        <end position="372"/>
    </location>
</feature>
<feature type="transmembrane region" description="Helical" evidence="9">
    <location>
        <begin position="213"/>
        <end position="231"/>
    </location>
</feature>
<dbReference type="PANTHER" id="PTHR30330">
    <property type="entry name" value="AGSS FAMILY TRANSPORTER, SODIUM-ALANINE"/>
    <property type="match status" value="1"/>
</dbReference>
<dbReference type="AlphaFoldDB" id="A0A1H1UTI0"/>
<dbReference type="GO" id="GO:0005283">
    <property type="term" value="F:amino acid:sodium symporter activity"/>
    <property type="evidence" value="ECO:0007669"/>
    <property type="project" value="InterPro"/>
</dbReference>
<feature type="transmembrane region" description="Helical" evidence="9">
    <location>
        <begin position="308"/>
        <end position="330"/>
    </location>
</feature>
<feature type="transmembrane region" description="Helical" evidence="9">
    <location>
        <begin position="427"/>
        <end position="445"/>
    </location>
</feature>
<evidence type="ECO:0000256" key="4">
    <source>
        <dbReference type="ARBA" id="ARBA00022475"/>
    </source>
</evidence>
<organism evidence="10 11">
    <name type="scientific">Halopseudomonas xinjiangensis</name>
    <dbReference type="NCBI Taxonomy" id="487184"/>
    <lineage>
        <taxon>Bacteria</taxon>
        <taxon>Pseudomonadati</taxon>
        <taxon>Pseudomonadota</taxon>
        <taxon>Gammaproteobacteria</taxon>
        <taxon>Pseudomonadales</taxon>
        <taxon>Pseudomonadaceae</taxon>
        <taxon>Halopseudomonas</taxon>
    </lineage>
</organism>
<feature type="transmembrane region" description="Helical" evidence="9">
    <location>
        <begin position="392"/>
        <end position="415"/>
    </location>
</feature>
<dbReference type="PANTHER" id="PTHR30330:SF3">
    <property type="entry name" value="TRANSCRIPTIONAL REGULATOR, LRP FAMILY"/>
    <property type="match status" value="1"/>
</dbReference>
<reference evidence="11" key="1">
    <citation type="submission" date="2016-10" db="EMBL/GenBank/DDBJ databases">
        <authorList>
            <person name="Varghese N."/>
            <person name="Submissions S."/>
        </authorList>
    </citation>
    <scope>NUCLEOTIDE SEQUENCE [LARGE SCALE GENOMIC DNA]</scope>
    <source>
        <strain evidence="11">NRRL B-51270</strain>
    </source>
</reference>
<dbReference type="OrthoDB" id="9806926at2"/>
<dbReference type="InterPro" id="IPR001463">
    <property type="entry name" value="Na/Ala_symport"/>
</dbReference>
<evidence type="ECO:0000256" key="5">
    <source>
        <dbReference type="ARBA" id="ARBA00022692"/>
    </source>
</evidence>
<keyword evidence="7 9" id="KW-1133">Transmembrane helix</keyword>
<evidence type="ECO:0000256" key="2">
    <source>
        <dbReference type="ARBA" id="ARBA00009261"/>
    </source>
</evidence>
<evidence type="ECO:0000313" key="11">
    <source>
        <dbReference type="Proteomes" id="UP000243207"/>
    </source>
</evidence>
<keyword evidence="4" id="KW-1003">Cell membrane</keyword>
<feature type="transmembrane region" description="Helical" evidence="9">
    <location>
        <begin position="243"/>
        <end position="266"/>
    </location>
</feature>
<name>A0A1H1UTI0_9GAMM</name>
<dbReference type="PROSITE" id="PS00873">
    <property type="entry name" value="NA_ALANINE_SYMP"/>
    <property type="match status" value="1"/>
</dbReference>
<comment type="subcellular location">
    <subcellularLocation>
        <location evidence="9">Cell inner membrane</location>
        <topology evidence="9">Multi-pass membrane protein</topology>
    </subcellularLocation>
    <subcellularLocation>
        <location evidence="1">Cell membrane</location>
        <topology evidence="1">Multi-pass membrane protein</topology>
    </subcellularLocation>
</comment>
<keyword evidence="11" id="KW-1185">Reference proteome</keyword>
<keyword evidence="5 9" id="KW-0812">Transmembrane</keyword>
<keyword evidence="6 9" id="KW-0769">Symport</keyword>
<sequence>MESLIGAINAINGVVWGPAMLALLAGTGLYLTLGLKILPQRKLVYGFKMLWRGRKSTEDGDISPFNALMTALSATVGTGNIAGVATALFFGGPGALFWMWLIALVGMATKFCEASLAVHFREKDAHGRHVGGPMYYIKNGLGAKWKWLGILFAIFGMLAGFGIGNTIQSNSVADALESTFGVQPLVTGIVIAVLVALVLIGGIKRIGDVAGKLVPIMALFYVGGGLIILIMHVDRIPDAFGLIFYHAFNPIAAAGGFAGASIWAAIRFGVARGVFSNEAGLGSAPIAHAAAQTNNPIRQGTVAMLGTFIDTIVICSITGLVILVTGAWQSGENGASLSAYAFNEGLPGGWGQYIVSIGLAIFAFTTIIGWSFYGEKCTQFLFGEKSNIPFRVLWIIAIPLGTLPGIDLGSLWLVADTLNAMMAIPNLIALLLLSPVVFKLARAYFDDPANSFKR</sequence>
<dbReference type="PRINTS" id="PR00175">
    <property type="entry name" value="NAALASMPORT"/>
</dbReference>
<dbReference type="GO" id="GO:0005886">
    <property type="term" value="C:plasma membrane"/>
    <property type="evidence" value="ECO:0007669"/>
    <property type="project" value="UniProtKB-SubCell"/>
</dbReference>
<gene>
    <name evidence="10" type="ORF">SAMN05216421_2137</name>
</gene>
<keyword evidence="3 9" id="KW-0813">Transport</keyword>
<proteinExistence type="inferred from homology"/>
<comment type="similarity">
    <text evidence="2 9">Belongs to the alanine or glycine:cation symporter (AGCS) (TC 2.A.25) family.</text>
</comment>
<evidence type="ECO:0000256" key="6">
    <source>
        <dbReference type="ARBA" id="ARBA00022847"/>
    </source>
</evidence>